<feature type="domain" description="Helicase C-terminal" evidence="10">
    <location>
        <begin position="433"/>
        <end position="577"/>
    </location>
</feature>
<dbReference type="GO" id="GO:0005524">
    <property type="term" value="F:ATP binding"/>
    <property type="evidence" value="ECO:0007669"/>
    <property type="project" value="UniProtKB-KW"/>
</dbReference>
<keyword evidence="3 7" id="KW-0378">Hydrolase</keyword>
<keyword evidence="5 7" id="KW-0067">ATP-binding</keyword>
<dbReference type="GO" id="GO:0003724">
    <property type="term" value="F:RNA helicase activity"/>
    <property type="evidence" value="ECO:0007669"/>
    <property type="project" value="UniProtKB-EC"/>
</dbReference>
<evidence type="ECO:0000256" key="4">
    <source>
        <dbReference type="ARBA" id="ARBA00022806"/>
    </source>
</evidence>
<dbReference type="InterPro" id="IPR014001">
    <property type="entry name" value="Helicase_ATP-bd"/>
</dbReference>
<dbReference type="SUPFAM" id="SSF52540">
    <property type="entry name" value="P-loop containing nucleoside triphosphate hydrolases"/>
    <property type="match status" value="1"/>
</dbReference>
<dbReference type="CDD" id="cd18787">
    <property type="entry name" value="SF2_C_DEAD"/>
    <property type="match status" value="1"/>
</dbReference>
<evidence type="ECO:0000259" key="9">
    <source>
        <dbReference type="PROSITE" id="PS51192"/>
    </source>
</evidence>
<dbReference type="PROSITE" id="PS51192">
    <property type="entry name" value="HELICASE_ATP_BIND_1"/>
    <property type="match status" value="1"/>
</dbReference>
<organism evidence="12 13">
    <name type="scientific">Gracilariopsis chorda</name>
    <dbReference type="NCBI Taxonomy" id="448386"/>
    <lineage>
        <taxon>Eukaryota</taxon>
        <taxon>Rhodophyta</taxon>
        <taxon>Florideophyceae</taxon>
        <taxon>Rhodymeniophycidae</taxon>
        <taxon>Gracilariales</taxon>
        <taxon>Gracilariaceae</taxon>
        <taxon>Gracilariopsis</taxon>
    </lineage>
</organism>
<dbReference type="Pfam" id="PF00270">
    <property type="entry name" value="DEAD"/>
    <property type="match status" value="1"/>
</dbReference>
<dbReference type="Proteomes" id="UP000247409">
    <property type="component" value="Unassembled WGS sequence"/>
</dbReference>
<name>A0A2V3IP44_9FLOR</name>
<dbReference type="PROSITE" id="PS00039">
    <property type="entry name" value="DEAD_ATP_HELICASE"/>
    <property type="match status" value="1"/>
</dbReference>
<dbReference type="GO" id="GO:0003676">
    <property type="term" value="F:nucleic acid binding"/>
    <property type="evidence" value="ECO:0007669"/>
    <property type="project" value="InterPro"/>
</dbReference>
<evidence type="ECO:0000259" key="10">
    <source>
        <dbReference type="PROSITE" id="PS51194"/>
    </source>
</evidence>
<feature type="short sequence motif" description="Q motif" evidence="6">
    <location>
        <begin position="194"/>
        <end position="223"/>
    </location>
</feature>
<accession>A0A2V3IP44</accession>
<dbReference type="PROSITE" id="PS51195">
    <property type="entry name" value="Q_MOTIF"/>
    <property type="match status" value="1"/>
</dbReference>
<gene>
    <name evidence="12" type="ORF">BWQ96_06463</name>
</gene>
<dbReference type="InterPro" id="IPR011545">
    <property type="entry name" value="DEAD/DEAH_box_helicase_dom"/>
</dbReference>
<dbReference type="EMBL" id="NBIV01000110">
    <property type="protein sequence ID" value="PXF43842.1"/>
    <property type="molecule type" value="Genomic_DNA"/>
</dbReference>
<protein>
    <recommendedName>
        <fullName evidence="1">RNA helicase</fullName>
        <ecNumber evidence="1">3.6.4.13</ecNumber>
    </recommendedName>
</protein>
<keyword evidence="2 7" id="KW-0547">Nucleotide-binding</keyword>
<dbReference type="InterPro" id="IPR001650">
    <property type="entry name" value="Helicase_C-like"/>
</dbReference>
<dbReference type="AlphaFoldDB" id="A0A2V3IP44"/>
<dbReference type="InterPro" id="IPR027417">
    <property type="entry name" value="P-loop_NTPase"/>
</dbReference>
<evidence type="ECO:0000256" key="2">
    <source>
        <dbReference type="ARBA" id="ARBA00022741"/>
    </source>
</evidence>
<dbReference type="Gene3D" id="3.40.50.300">
    <property type="entry name" value="P-loop containing nucleotide triphosphate hydrolases"/>
    <property type="match status" value="2"/>
</dbReference>
<dbReference type="InterPro" id="IPR000629">
    <property type="entry name" value="RNA-helicase_DEAD-box_CS"/>
</dbReference>
<evidence type="ECO:0000256" key="3">
    <source>
        <dbReference type="ARBA" id="ARBA00022801"/>
    </source>
</evidence>
<dbReference type="STRING" id="448386.A0A2V3IP44"/>
<evidence type="ECO:0000313" key="13">
    <source>
        <dbReference type="Proteomes" id="UP000247409"/>
    </source>
</evidence>
<dbReference type="PROSITE" id="PS51194">
    <property type="entry name" value="HELICASE_CTER"/>
    <property type="match status" value="1"/>
</dbReference>
<evidence type="ECO:0000256" key="6">
    <source>
        <dbReference type="PROSITE-ProRule" id="PRU00552"/>
    </source>
</evidence>
<comment type="caution">
    <text evidence="12">The sequence shown here is derived from an EMBL/GenBank/DDBJ whole genome shotgun (WGS) entry which is preliminary data.</text>
</comment>
<dbReference type="InterPro" id="IPR014014">
    <property type="entry name" value="RNA_helicase_DEAD_Q_motif"/>
</dbReference>
<feature type="compositionally biased region" description="Basic and acidic residues" evidence="8">
    <location>
        <begin position="59"/>
        <end position="81"/>
    </location>
</feature>
<dbReference type="OrthoDB" id="196131at2759"/>
<dbReference type="Pfam" id="PF00271">
    <property type="entry name" value="Helicase_C"/>
    <property type="match status" value="1"/>
</dbReference>
<feature type="region of interest" description="Disordered" evidence="8">
    <location>
        <begin position="1"/>
        <end position="84"/>
    </location>
</feature>
<evidence type="ECO:0000259" key="11">
    <source>
        <dbReference type="PROSITE" id="PS51195"/>
    </source>
</evidence>
<feature type="domain" description="Helicase ATP-binding" evidence="9">
    <location>
        <begin position="226"/>
        <end position="405"/>
    </location>
</feature>
<sequence>MRVPISLEDLKRKKDEEESKASRPVFISKATRRETSRKEKKRKLEEYHQRPARNTTKRFRAEQTGEMPEHDTSKGATERIRNVYKRNTGTKYVTSSRGRHSSKFRFGWDESDDTAADDEFRHVGVPTPQFGRGRLGGMSGMFDVKGAIHSHLRDSRHWSEKPRDQMSDRDWRIFREDFLISTRSSSMPAPNPARSWDETGLPLRILDLIKRVARYHQPSPIQMAAIPVGLEKRDCIGLAETGSGKTAAFVLPMIVHLMNMPKMTAAIAGNGPYALVVAPTRELALQIVTEAKKFTEPMGFRVIAIIGGQEMDVQAMSLQAGCEVVVCTPGRMVDLLSRQMAALGNCNYLILDEADRMIDMGFEPQLADVLDCMPSEGRRTFMFSATMSRAVERLARSYLKDPVVISVGETGKAADNVIQRVEYFSSEARRRKRFIELLETLEAPILVFSNTRSGCEMIARNVESNSVVRPVIMHSGKSQEQREKTLEGFRTGRFNVLIATDVVGRGIDIKGVKHVINFELPKTIETYTHRIGRTGRASEKGTAWSLATDVDKLLFASLASLLQKSGASIPSEILREAKGSRGSRAITD</sequence>
<dbReference type="GO" id="GO:0016787">
    <property type="term" value="F:hydrolase activity"/>
    <property type="evidence" value="ECO:0007669"/>
    <property type="project" value="UniProtKB-KW"/>
</dbReference>
<evidence type="ECO:0000256" key="7">
    <source>
        <dbReference type="RuleBase" id="RU000492"/>
    </source>
</evidence>
<keyword evidence="13" id="KW-1185">Reference proteome</keyword>
<dbReference type="SMART" id="SM00490">
    <property type="entry name" value="HELICc"/>
    <property type="match status" value="1"/>
</dbReference>
<proteinExistence type="inferred from homology"/>
<evidence type="ECO:0000256" key="1">
    <source>
        <dbReference type="ARBA" id="ARBA00012552"/>
    </source>
</evidence>
<feature type="compositionally biased region" description="Basic and acidic residues" evidence="8">
    <location>
        <begin position="31"/>
        <end position="49"/>
    </location>
</feature>
<dbReference type="SMART" id="SM00487">
    <property type="entry name" value="DEXDc"/>
    <property type="match status" value="1"/>
</dbReference>
<reference evidence="12 13" key="1">
    <citation type="journal article" date="2018" name="Mol. Biol. Evol.">
        <title>Analysis of the draft genome of the red seaweed Gracilariopsis chorda provides insights into genome size evolution in Rhodophyta.</title>
        <authorList>
            <person name="Lee J."/>
            <person name="Yang E.C."/>
            <person name="Graf L."/>
            <person name="Yang J.H."/>
            <person name="Qiu H."/>
            <person name="Zel Zion U."/>
            <person name="Chan C.X."/>
            <person name="Stephens T.G."/>
            <person name="Weber A.P.M."/>
            <person name="Boo G.H."/>
            <person name="Boo S.M."/>
            <person name="Kim K.M."/>
            <person name="Shin Y."/>
            <person name="Jung M."/>
            <person name="Lee S.J."/>
            <person name="Yim H.S."/>
            <person name="Lee J.H."/>
            <person name="Bhattacharya D."/>
            <person name="Yoon H.S."/>
        </authorList>
    </citation>
    <scope>NUCLEOTIDE SEQUENCE [LARGE SCALE GENOMIC DNA]</scope>
    <source>
        <strain evidence="12 13">SKKU-2015</strain>
        <tissue evidence="12">Whole body</tissue>
    </source>
</reference>
<evidence type="ECO:0000256" key="5">
    <source>
        <dbReference type="ARBA" id="ARBA00022840"/>
    </source>
</evidence>
<dbReference type="PANTHER" id="PTHR47958">
    <property type="entry name" value="ATP-DEPENDENT RNA HELICASE DBP3"/>
    <property type="match status" value="1"/>
</dbReference>
<keyword evidence="4 7" id="KW-0347">Helicase</keyword>
<feature type="domain" description="DEAD-box RNA helicase Q" evidence="11">
    <location>
        <begin position="194"/>
        <end position="223"/>
    </location>
</feature>
<dbReference type="EC" id="3.6.4.13" evidence="1"/>
<feature type="compositionally biased region" description="Basic and acidic residues" evidence="8">
    <location>
        <begin position="8"/>
        <end position="21"/>
    </location>
</feature>
<comment type="similarity">
    <text evidence="7">Belongs to the DEAD box helicase family.</text>
</comment>
<evidence type="ECO:0000313" key="12">
    <source>
        <dbReference type="EMBL" id="PXF43842.1"/>
    </source>
</evidence>
<evidence type="ECO:0000256" key="8">
    <source>
        <dbReference type="SAM" id="MobiDB-lite"/>
    </source>
</evidence>